<evidence type="ECO:0000313" key="2">
    <source>
        <dbReference type="Proteomes" id="UP001056778"/>
    </source>
</evidence>
<comment type="caution">
    <text evidence="1">The sequence shown here is derived from an EMBL/GenBank/DDBJ whole genome shotgun (WGS) entry which is preliminary data.</text>
</comment>
<evidence type="ECO:0000313" key="1">
    <source>
        <dbReference type="EMBL" id="KAI4457752.1"/>
    </source>
</evidence>
<dbReference type="Proteomes" id="UP001056778">
    <property type="component" value="Chromosome 7"/>
</dbReference>
<dbReference type="EMBL" id="CM043021">
    <property type="protein sequence ID" value="KAI4457752.1"/>
    <property type="molecule type" value="Genomic_DNA"/>
</dbReference>
<name>A0ACB9SRH3_HOLOL</name>
<proteinExistence type="predicted"/>
<organism evidence="1 2">
    <name type="scientific">Holotrichia oblita</name>
    <name type="common">Chafer beetle</name>
    <dbReference type="NCBI Taxonomy" id="644536"/>
    <lineage>
        <taxon>Eukaryota</taxon>
        <taxon>Metazoa</taxon>
        <taxon>Ecdysozoa</taxon>
        <taxon>Arthropoda</taxon>
        <taxon>Hexapoda</taxon>
        <taxon>Insecta</taxon>
        <taxon>Pterygota</taxon>
        <taxon>Neoptera</taxon>
        <taxon>Endopterygota</taxon>
        <taxon>Coleoptera</taxon>
        <taxon>Polyphaga</taxon>
        <taxon>Scarabaeiformia</taxon>
        <taxon>Scarabaeidae</taxon>
        <taxon>Melolonthinae</taxon>
        <taxon>Holotrichia</taxon>
    </lineage>
</organism>
<gene>
    <name evidence="1" type="ORF">MML48_7g00001740</name>
</gene>
<accession>A0ACB9SRH3</accession>
<sequence length="374" mass="42181">MKREGPGGSSTPSIVPKVKGRPPTCYTYDMVSPISANNDADEPDKRNSFYEENQLGLDVSPEDGANQLETPNECSGSSTSEASSEPEVAKDKLLVNDQCKEENILESGPKKRKHKTRQNLEGKFESKTGYDNKSQNKINTQTQARKETWQFTVKYINYLNIQQAICMFSILIFGVFAYNKLNTSETTISSISINEIKEIFPQDNSFWISIETGVMEITNFNKPSVIILLHKHNGRNFTELLDNITMYASCILNQNCDVKPIVIEGNDLNTHEMKQDYGIVIDHYSPLLNEKHIMVVKNMDDISGSVAQAFHYICDEFSPLVPKSLIIFTIKVNEYNGKALEQAVDILNTKWGDIEPDKLEPLITRVSSIVLHVK</sequence>
<keyword evidence="2" id="KW-1185">Reference proteome</keyword>
<protein>
    <submittedName>
        <fullName evidence="1">Torsin-1a-interacting protein</fullName>
    </submittedName>
</protein>
<reference evidence="1" key="1">
    <citation type="submission" date="2022-04" db="EMBL/GenBank/DDBJ databases">
        <title>Chromosome-scale genome assembly of Holotrichia oblita Faldermann.</title>
        <authorList>
            <person name="Rongchong L."/>
        </authorList>
    </citation>
    <scope>NUCLEOTIDE SEQUENCE</scope>
    <source>
        <strain evidence="1">81SQS9</strain>
    </source>
</reference>